<reference evidence="2 3" key="1">
    <citation type="submission" date="2016-07" db="EMBL/GenBank/DDBJ databases">
        <title>Pervasive Adenine N6-methylation of Active Genes in Fungi.</title>
        <authorList>
            <consortium name="DOE Joint Genome Institute"/>
            <person name="Mondo S.J."/>
            <person name="Dannebaum R.O."/>
            <person name="Kuo R.C."/>
            <person name="Labutti K."/>
            <person name="Haridas S."/>
            <person name="Kuo A."/>
            <person name="Salamov A."/>
            <person name="Ahrendt S.R."/>
            <person name="Lipzen A."/>
            <person name="Sullivan W."/>
            <person name="Andreopoulos W.B."/>
            <person name="Clum A."/>
            <person name="Lindquist E."/>
            <person name="Daum C."/>
            <person name="Ramamoorthy G.K."/>
            <person name="Gryganskyi A."/>
            <person name="Culley D."/>
            <person name="Magnuson J.K."/>
            <person name="James T.Y."/>
            <person name="O'Malley M.A."/>
            <person name="Stajich J.E."/>
            <person name="Spatafora J.W."/>
            <person name="Visel A."/>
            <person name="Grigoriev I.V."/>
        </authorList>
    </citation>
    <scope>NUCLEOTIDE SEQUENCE [LARGE SCALE GENOMIC DNA]</scope>
    <source>
        <strain evidence="2 3">CBS 931.73</strain>
    </source>
</reference>
<organism evidence="2 3">
    <name type="scientific">Basidiobolus meristosporus CBS 931.73</name>
    <dbReference type="NCBI Taxonomy" id="1314790"/>
    <lineage>
        <taxon>Eukaryota</taxon>
        <taxon>Fungi</taxon>
        <taxon>Fungi incertae sedis</taxon>
        <taxon>Zoopagomycota</taxon>
        <taxon>Entomophthoromycotina</taxon>
        <taxon>Basidiobolomycetes</taxon>
        <taxon>Basidiobolales</taxon>
        <taxon>Basidiobolaceae</taxon>
        <taxon>Basidiobolus</taxon>
    </lineage>
</organism>
<feature type="region of interest" description="Disordered" evidence="1">
    <location>
        <begin position="109"/>
        <end position="146"/>
    </location>
</feature>
<dbReference type="AlphaFoldDB" id="A0A1Y1Y016"/>
<accession>A0A1Y1Y016</accession>
<sequence length="146" mass="16115">MRLLGLEGYLASAQNARAVVYCSISDDSIQVEVGCVLLATHPTWPKNYFTTNTTDNHITFTLIMGRYTDKWRTLSSGIIVEVKNSLNLWLPYTPSANGYIAIWIQKPKKTDSGLAPSGTNARHAKSTELMSSIGLETCDESRRSDG</sequence>
<comment type="caution">
    <text evidence="2">The sequence shown here is derived from an EMBL/GenBank/DDBJ whole genome shotgun (WGS) entry which is preliminary data.</text>
</comment>
<dbReference type="EMBL" id="MCFE01000345">
    <property type="protein sequence ID" value="ORX91056.1"/>
    <property type="molecule type" value="Genomic_DNA"/>
</dbReference>
<proteinExistence type="predicted"/>
<dbReference type="Proteomes" id="UP000193498">
    <property type="component" value="Unassembled WGS sequence"/>
</dbReference>
<name>A0A1Y1Y016_9FUNG</name>
<protein>
    <submittedName>
        <fullName evidence="2">Uncharacterized protein</fullName>
    </submittedName>
</protein>
<dbReference type="InParanoid" id="A0A1Y1Y016"/>
<evidence type="ECO:0000256" key="1">
    <source>
        <dbReference type="SAM" id="MobiDB-lite"/>
    </source>
</evidence>
<evidence type="ECO:0000313" key="3">
    <source>
        <dbReference type="Proteomes" id="UP000193498"/>
    </source>
</evidence>
<evidence type="ECO:0000313" key="2">
    <source>
        <dbReference type="EMBL" id="ORX91056.1"/>
    </source>
</evidence>
<keyword evidence="3" id="KW-1185">Reference proteome</keyword>
<gene>
    <name evidence="2" type="ORF">K493DRAFT_379502</name>
</gene>